<dbReference type="PANTHER" id="PTHR37690">
    <property type="entry name" value="CHORISMATE DEHYDRATASE"/>
    <property type="match status" value="1"/>
</dbReference>
<organism evidence="5 6">
    <name type="scientific">Evansella caseinilytica</name>
    <dbReference type="NCBI Taxonomy" id="1503961"/>
    <lineage>
        <taxon>Bacteria</taxon>
        <taxon>Bacillati</taxon>
        <taxon>Bacillota</taxon>
        <taxon>Bacilli</taxon>
        <taxon>Bacillales</taxon>
        <taxon>Bacillaceae</taxon>
        <taxon>Evansella</taxon>
    </lineage>
</organism>
<dbReference type="EMBL" id="FNPI01000004">
    <property type="protein sequence ID" value="SDY86985.1"/>
    <property type="molecule type" value="Genomic_DNA"/>
</dbReference>
<reference evidence="6" key="1">
    <citation type="submission" date="2016-10" db="EMBL/GenBank/DDBJ databases">
        <authorList>
            <person name="Varghese N."/>
            <person name="Submissions S."/>
        </authorList>
    </citation>
    <scope>NUCLEOTIDE SEQUENCE [LARGE SCALE GENOMIC DNA]</scope>
    <source>
        <strain evidence="6">SP</strain>
    </source>
</reference>
<dbReference type="InterPro" id="IPR003773">
    <property type="entry name" value="Menaquinone_biosynth"/>
</dbReference>
<gene>
    <name evidence="4" type="primary">mqnA</name>
    <name evidence="5" type="ORF">SAMN05421736_10438</name>
</gene>
<dbReference type="PANTHER" id="PTHR37690:SF1">
    <property type="entry name" value="CHORISMATE DEHYDRATASE"/>
    <property type="match status" value="1"/>
</dbReference>
<dbReference type="AlphaFoldDB" id="A0A1H3NEV1"/>
<dbReference type="STRING" id="1503961.SAMN05421736_10438"/>
<dbReference type="UniPathway" id="UPA00079"/>
<keyword evidence="3 4" id="KW-0456">Lyase</keyword>
<keyword evidence="2 4" id="KW-0474">Menaquinone biosynthesis</keyword>
<comment type="catalytic activity">
    <reaction evidence="4">
        <text>chorismate = 3-[(1-carboxyvinyl)-oxy]benzoate + H2O</text>
        <dbReference type="Rhea" id="RHEA:40051"/>
        <dbReference type="ChEBI" id="CHEBI:15377"/>
        <dbReference type="ChEBI" id="CHEBI:29748"/>
        <dbReference type="ChEBI" id="CHEBI:76981"/>
        <dbReference type="EC" id="4.2.1.151"/>
    </reaction>
</comment>
<evidence type="ECO:0000256" key="4">
    <source>
        <dbReference type="HAMAP-Rule" id="MF_00995"/>
    </source>
</evidence>
<evidence type="ECO:0000256" key="2">
    <source>
        <dbReference type="ARBA" id="ARBA00022428"/>
    </source>
</evidence>
<dbReference type="HAMAP" id="MF_00995">
    <property type="entry name" value="MqnA"/>
    <property type="match status" value="1"/>
</dbReference>
<sequence>MTMSLVIGEISYTNILPLFYYIDRERLAQMGCQFVHKVPAQLNEGMAEGTVDLGGISSFAYGNNSNDYVLLPNLSVSSPKEVGSIFLFSKYPITQLNGKSIALTSSSATSVNLLKMILQKYYQFADVHYETAAPDFQEMMKRHDACLLIGDDAIMTSWHKPDNIHQYDLGALWHHFTGFPMTYAVFAVRKAAWEQHPQVLAELYHQLLHSKNTSLVNQYEEMIASIRLQLGGTKTFWKQYFSGLNHDLTERHLEGLRHYFDTAFELGFLLNKVEKMTLWSPTKHCHSV</sequence>
<evidence type="ECO:0000313" key="6">
    <source>
        <dbReference type="Proteomes" id="UP000198935"/>
    </source>
</evidence>
<dbReference type="SUPFAM" id="SSF53850">
    <property type="entry name" value="Periplasmic binding protein-like II"/>
    <property type="match status" value="1"/>
</dbReference>
<proteinExistence type="inferred from homology"/>
<evidence type="ECO:0000313" key="5">
    <source>
        <dbReference type="EMBL" id="SDY86985.1"/>
    </source>
</evidence>
<dbReference type="Gene3D" id="3.40.190.10">
    <property type="entry name" value="Periplasmic binding protein-like II"/>
    <property type="match status" value="2"/>
</dbReference>
<dbReference type="GO" id="GO:0009234">
    <property type="term" value="P:menaquinone biosynthetic process"/>
    <property type="evidence" value="ECO:0007669"/>
    <property type="project" value="UniProtKB-UniRule"/>
</dbReference>
<dbReference type="EC" id="4.2.1.151" evidence="4"/>
<accession>A0A1H3NEV1</accession>
<dbReference type="GO" id="GO:0016836">
    <property type="term" value="F:hydro-lyase activity"/>
    <property type="evidence" value="ECO:0007669"/>
    <property type="project" value="UniProtKB-UniRule"/>
</dbReference>
<comment type="function">
    <text evidence="4">Catalyzes the dehydration of chorismate into 3-[(1-carboxyvinyl)oxy]benzoate, a step in the biosynthesis of menaquinone (MK, vitamin K2).</text>
</comment>
<dbReference type="Proteomes" id="UP000198935">
    <property type="component" value="Unassembled WGS sequence"/>
</dbReference>
<dbReference type="CDD" id="cd13634">
    <property type="entry name" value="PBP2_Sco4506"/>
    <property type="match status" value="1"/>
</dbReference>
<dbReference type="InterPro" id="IPR030868">
    <property type="entry name" value="MqnA"/>
</dbReference>
<keyword evidence="6" id="KW-1185">Reference proteome</keyword>
<evidence type="ECO:0000256" key="3">
    <source>
        <dbReference type="ARBA" id="ARBA00023239"/>
    </source>
</evidence>
<evidence type="ECO:0000256" key="1">
    <source>
        <dbReference type="ARBA" id="ARBA00004863"/>
    </source>
</evidence>
<comment type="similarity">
    <text evidence="4">Belongs to the MqnA/MqnD family. MqnA subfamily.</text>
</comment>
<name>A0A1H3NEV1_9BACI</name>
<dbReference type="Pfam" id="PF02621">
    <property type="entry name" value="VitK2_biosynth"/>
    <property type="match status" value="1"/>
</dbReference>
<comment type="pathway">
    <text evidence="1 4">Quinol/quinone metabolism; menaquinone biosynthesis.</text>
</comment>
<protein>
    <recommendedName>
        <fullName evidence="4">Chorismate dehydratase</fullName>
        <ecNumber evidence="4">4.2.1.151</ecNumber>
    </recommendedName>
    <alternativeName>
        <fullName evidence="4">Menaquinone biosynthetic enzyme MqnA</fullName>
    </alternativeName>
</protein>